<feature type="transmembrane region" description="Helical" evidence="11">
    <location>
        <begin position="6"/>
        <end position="25"/>
    </location>
</feature>
<evidence type="ECO:0000256" key="3">
    <source>
        <dbReference type="ARBA" id="ARBA00022475"/>
    </source>
</evidence>
<dbReference type="PROSITE" id="PS51371">
    <property type="entry name" value="CBS"/>
    <property type="match status" value="2"/>
</dbReference>
<evidence type="ECO:0000256" key="2">
    <source>
        <dbReference type="ARBA" id="ARBA00006337"/>
    </source>
</evidence>
<name>A0A4Z0M8S4_9GAMM</name>
<feature type="domain" description="CBS" evidence="12">
    <location>
        <begin position="271"/>
        <end position="330"/>
    </location>
</feature>
<evidence type="ECO:0000256" key="9">
    <source>
        <dbReference type="PROSITE-ProRule" id="PRU00703"/>
    </source>
</evidence>
<dbReference type="SMART" id="SM01091">
    <property type="entry name" value="CorC_HlyC"/>
    <property type="match status" value="1"/>
</dbReference>
<evidence type="ECO:0000313" key="14">
    <source>
        <dbReference type="EMBL" id="TGD76112.1"/>
    </source>
</evidence>
<protein>
    <submittedName>
        <fullName evidence="14">HlyC/CorC family transporter</fullName>
    </submittedName>
</protein>
<comment type="caution">
    <text evidence="14">The sequence shown here is derived from an EMBL/GenBank/DDBJ whole genome shotgun (WGS) entry which is preliminary data.</text>
</comment>
<reference evidence="14 15" key="1">
    <citation type="submission" date="2019-04" db="EMBL/GenBank/DDBJ databases">
        <title>Taxonomy of novel Haliea sp. from mangrove soil of West Coast of India.</title>
        <authorList>
            <person name="Verma A."/>
            <person name="Kumar P."/>
            <person name="Krishnamurthi S."/>
        </authorList>
    </citation>
    <scope>NUCLEOTIDE SEQUENCE [LARGE SCALE GENOMIC DNA]</scope>
    <source>
        <strain evidence="14 15">SAOS-164</strain>
    </source>
</reference>
<evidence type="ECO:0000313" key="15">
    <source>
        <dbReference type="Proteomes" id="UP000298050"/>
    </source>
</evidence>
<dbReference type="InterPro" id="IPR002550">
    <property type="entry name" value="CNNM"/>
</dbReference>
<feature type="domain" description="CNNM transmembrane" evidence="13">
    <location>
        <begin position="2"/>
        <end position="192"/>
    </location>
</feature>
<dbReference type="InterPro" id="IPR036318">
    <property type="entry name" value="FAD-bd_PCMH-like_sf"/>
</dbReference>
<dbReference type="Proteomes" id="UP000298050">
    <property type="component" value="Unassembled WGS sequence"/>
</dbReference>
<dbReference type="Gene3D" id="3.10.580.10">
    <property type="entry name" value="CBS-domain"/>
    <property type="match status" value="1"/>
</dbReference>
<dbReference type="AlphaFoldDB" id="A0A4Z0M8S4"/>
<evidence type="ECO:0000256" key="10">
    <source>
        <dbReference type="PROSITE-ProRule" id="PRU01193"/>
    </source>
</evidence>
<dbReference type="InterPro" id="IPR016169">
    <property type="entry name" value="FAD-bd_PCMH_sub2"/>
</dbReference>
<accession>A0A4Z0M8S4</accession>
<feature type="transmembrane region" description="Helical" evidence="11">
    <location>
        <begin position="92"/>
        <end position="112"/>
    </location>
</feature>
<proteinExistence type="inferred from homology"/>
<sequence length="418" mass="46227">MDDEPLGLLFSVLAALILFSAFFSSSETGMMSLNRYRLRHLQKHHHKGAIRAGKLLDRPDRLIGLILIGNNLVNILASSIATIIAIRLWGDAGIVISTLALTLALLIFAEITPKTIAALHPERVAFPASVVLLPLLKLLLPVVVGVNWITNGLLHMLGFDPNKQLDESVSSEELRTIVTDAGHLIPARHRGMLLNILNLEYVTVDDIMVPRNDVFGIDLEADDDEILARIQASSHTRLPVWREDINNIVGVLHTRNLTRVIDGQGLDRVALEREMESPYFVPESTPLHTQLMNFQKHKHRLGVVVDEYGEVMGLVALEDILEEIVGEFTSNLQDSSDFIFPQRDGTFIIAGTANIREVNKSLKWQLPTDGPKTLSGLILETLEGFPEGNAGLSIGDYRLEILQLEGNVVQAVKAQVRA</sequence>
<dbReference type="Pfam" id="PF03471">
    <property type="entry name" value="CorC_HlyC"/>
    <property type="match status" value="1"/>
</dbReference>
<dbReference type="Gene3D" id="3.30.465.10">
    <property type="match status" value="1"/>
</dbReference>
<feature type="transmembrane region" description="Helical" evidence="11">
    <location>
        <begin position="62"/>
        <end position="86"/>
    </location>
</feature>
<dbReference type="PROSITE" id="PS51846">
    <property type="entry name" value="CNNM"/>
    <property type="match status" value="1"/>
</dbReference>
<evidence type="ECO:0000259" key="13">
    <source>
        <dbReference type="PROSITE" id="PS51846"/>
    </source>
</evidence>
<evidence type="ECO:0000256" key="6">
    <source>
        <dbReference type="ARBA" id="ARBA00022989"/>
    </source>
</evidence>
<dbReference type="OrthoDB" id="9797674at2"/>
<dbReference type="SUPFAM" id="SSF56176">
    <property type="entry name" value="FAD-binding/transporter-associated domain-like"/>
    <property type="match status" value="1"/>
</dbReference>
<evidence type="ECO:0000256" key="11">
    <source>
        <dbReference type="SAM" id="Phobius"/>
    </source>
</evidence>
<evidence type="ECO:0000256" key="1">
    <source>
        <dbReference type="ARBA" id="ARBA00004651"/>
    </source>
</evidence>
<evidence type="ECO:0000259" key="12">
    <source>
        <dbReference type="PROSITE" id="PS51371"/>
    </source>
</evidence>
<evidence type="ECO:0000256" key="4">
    <source>
        <dbReference type="ARBA" id="ARBA00022692"/>
    </source>
</evidence>
<dbReference type="Pfam" id="PF01595">
    <property type="entry name" value="CNNM"/>
    <property type="match status" value="1"/>
</dbReference>
<feature type="domain" description="CBS" evidence="12">
    <location>
        <begin position="208"/>
        <end position="268"/>
    </location>
</feature>
<evidence type="ECO:0000256" key="5">
    <source>
        <dbReference type="ARBA" id="ARBA00022737"/>
    </source>
</evidence>
<organism evidence="14 15">
    <name type="scientific">Mangrovimicrobium sediminis</name>
    <dbReference type="NCBI Taxonomy" id="2562682"/>
    <lineage>
        <taxon>Bacteria</taxon>
        <taxon>Pseudomonadati</taxon>
        <taxon>Pseudomonadota</taxon>
        <taxon>Gammaproteobacteria</taxon>
        <taxon>Cellvibrionales</taxon>
        <taxon>Halieaceae</taxon>
        <taxon>Mangrovimicrobium</taxon>
    </lineage>
</organism>
<dbReference type="CDD" id="cd04590">
    <property type="entry name" value="CBS_pair_CorC_HlyC_assoc"/>
    <property type="match status" value="1"/>
</dbReference>
<evidence type="ECO:0000256" key="7">
    <source>
        <dbReference type="ARBA" id="ARBA00023122"/>
    </source>
</evidence>
<keyword evidence="8 10" id="KW-0472">Membrane</keyword>
<comment type="similarity">
    <text evidence="2">Belongs to the UPF0053 family.</text>
</comment>
<keyword evidence="15" id="KW-1185">Reference proteome</keyword>
<evidence type="ECO:0000256" key="8">
    <source>
        <dbReference type="ARBA" id="ARBA00023136"/>
    </source>
</evidence>
<keyword evidence="5" id="KW-0677">Repeat</keyword>
<dbReference type="PANTHER" id="PTHR22777">
    <property type="entry name" value="HEMOLYSIN-RELATED"/>
    <property type="match status" value="1"/>
</dbReference>
<keyword evidence="6 10" id="KW-1133">Transmembrane helix</keyword>
<dbReference type="InterPro" id="IPR005170">
    <property type="entry name" value="Transptr-assoc_dom"/>
</dbReference>
<feature type="transmembrane region" description="Helical" evidence="11">
    <location>
        <begin position="124"/>
        <end position="149"/>
    </location>
</feature>
<dbReference type="InterPro" id="IPR044751">
    <property type="entry name" value="Ion_transp-like_CBS"/>
</dbReference>
<dbReference type="SUPFAM" id="SSF54631">
    <property type="entry name" value="CBS-domain pair"/>
    <property type="match status" value="1"/>
</dbReference>
<dbReference type="InterPro" id="IPR000644">
    <property type="entry name" value="CBS_dom"/>
</dbReference>
<dbReference type="EMBL" id="SRLE01000001">
    <property type="protein sequence ID" value="TGD76112.1"/>
    <property type="molecule type" value="Genomic_DNA"/>
</dbReference>
<comment type="subcellular location">
    <subcellularLocation>
        <location evidence="1">Cell membrane</location>
        <topology evidence="1">Multi-pass membrane protein</topology>
    </subcellularLocation>
</comment>
<keyword evidence="4 10" id="KW-0812">Transmembrane</keyword>
<dbReference type="Pfam" id="PF00571">
    <property type="entry name" value="CBS"/>
    <property type="match status" value="2"/>
</dbReference>
<dbReference type="PANTHER" id="PTHR22777:SF32">
    <property type="entry name" value="UPF0053 INNER MEMBRANE PROTEIN YFJD"/>
    <property type="match status" value="1"/>
</dbReference>
<keyword evidence="7 9" id="KW-0129">CBS domain</keyword>
<keyword evidence="3" id="KW-1003">Cell membrane</keyword>
<dbReference type="GO" id="GO:0050660">
    <property type="term" value="F:flavin adenine dinucleotide binding"/>
    <property type="evidence" value="ECO:0007669"/>
    <property type="project" value="InterPro"/>
</dbReference>
<gene>
    <name evidence="14" type="ORF">E4634_00760</name>
</gene>
<dbReference type="InterPro" id="IPR046342">
    <property type="entry name" value="CBS_dom_sf"/>
</dbReference>
<dbReference type="GO" id="GO:0005886">
    <property type="term" value="C:plasma membrane"/>
    <property type="evidence" value="ECO:0007669"/>
    <property type="project" value="UniProtKB-SubCell"/>
</dbReference>